<dbReference type="PANTHER" id="PTHR30026">
    <property type="entry name" value="OUTER MEMBRANE PROTEIN TOLC"/>
    <property type="match status" value="1"/>
</dbReference>
<evidence type="ECO:0000256" key="6">
    <source>
        <dbReference type="ARBA" id="ARBA00023136"/>
    </source>
</evidence>
<proteinExistence type="inferred from homology"/>
<evidence type="ECO:0000313" key="9">
    <source>
        <dbReference type="EMBL" id="MDI6449274.1"/>
    </source>
</evidence>
<keyword evidence="7" id="KW-0998">Cell outer membrane</keyword>
<dbReference type="EMBL" id="JASCXX010000009">
    <property type="protein sequence ID" value="MDI6449274.1"/>
    <property type="molecule type" value="Genomic_DNA"/>
</dbReference>
<dbReference type="Pfam" id="PF02321">
    <property type="entry name" value="OEP"/>
    <property type="match status" value="2"/>
</dbReference>
<name>A0AAW6U0T4_9BACT</name>
<evidence type="ECO:0000256" key="4">
    <source>
        <dbReference type="ARBA" id="ARBA00022452"/>
    </source>
</evidence>
<protein>
    <submittedName>
        <fullName evidence="9">TolC family protein</fullName>
    </submittedName>
</protein>
<keyword evidence="3" id="KW-0813">Transport</keyword>
<evidence type="ECO:0000256" key="5">
    <source>
        <dbReference type="ARBA" id="ARBA00022692"/>
    </source>
</evidence>
<evidence type="ECO:0000256" key="7">
    <source>
        <dbReference type="ARBA" id="ARBA00023237"/>
    </source>
</evidence>
<evidence type="ECO:0000256" key="8">
    <source>
        <dbReference type="SAM" id="Coils"/>
    </source>
</evidence>
<evidence type="ECO:0000256" key="3">
    <source>
        <dbReference type="ARBA" id="ARBA00022448"/>
    </source>
</evidence>
<dbReference type="GO" id="GO:1990281">
    <property type="term" value="C:efflux pump complex"/>
    <property type="evidence" value="ECO:0007669"/>
    <property type="project" value="TreeGrafter"/>
</dbReference>
<dbReference type="InterPro" id="IPR051906">
    <property type="entry name" value="TolC-like"/>
</dbReference>
<reference evidence="9" key="1">
    <citation type="submission" date="2023-05" db="EMBL/GenBank/DDBJ databases">
        <title>Anaerotaeda fermentans gen. nov., sp. nov., a novel anaerobic planctomycete of the new family within the order Sedimentisphaerales isolated from Taman Peninsula, Russia.</title>
        <authorList>
            <person name="Khomyakova M.A."/>
            <person name="Merkel A.Y."/>
            <person name="Slobodkin A.I."/>
        </authorList>
    </citation>
    <scope>NUCLEOTIDE SEQUENCE</scope>
    <source>
        <strain evidence="9">M17dextr</strain>
    </source>
</reference>
<dbReference type="InterPro" id="IPR003423">
    <property type="entry name" value="OMP_efflux"/>
</dbReference>
<sequence length="471" mass="52585">MDRTRITSGTVAIRCVAVLAVLVVAGCRSFDGEKVRAEHAERYPLELAERTEEVLSANQPLDLDACIRIALENNLDVRSSQIQQRIATLERKIAFANFLPVLDVGYMHYEFDPTIALELSDTTLRIDKIRTVTWQANMSIFNPATWFLYAMHKRGAEIAELVTTYTRQVTVLQTTILYFQCLSLEETRQALDSELAAALETERRMESLRQEGLVSAWQADQAKVLVQARRLEYRRTQRELQRARADLLAAMGLSPTAEIVLATQAPLKVPSGALEDWIAEALLGHPHLGIADRNIEIQKEQVKIAVAGFLPQVFGFATYPDSIDDFVDTSGQWIYGLSATMTLFNGFANVNEYKAAKARREESFLQREQASLAIILEVIRAHLMLETIAEQATLAQSVYDVAAGRAAEAEQKWREGLIDSSEMFDLTAQRDKARGQAVAAKCQHQVGIATLLNVMGKTKIDIGEPEHDGTF</sequence>
<comment type="similarity">
    <text evidence="2">Belongs to the outer membrane factor (OMF) (TC 1.B.17) family.</text>
</comment>
<keyword evidence="4" id="KW-1134">Transmembrane beta strand</keyword>
<dbReference type="SUPFAM" id="SSF56954">
    <property type="entry name" value="Outer membrane efflux proteins (OEP)"/>
    <property type="match status" value="1"/>
</dbReference>
<keyword evidence="6" id="KW-0472">Membrane</keyword>
<dbReference type="PANTHER" id="PTHR30026:SF20">
    <property type="entry name" value="OUTER MEMBRANE PROTEIN TOLC"/>
    <property type="match status" value="1"/>
</dbReference>
<keyword evidence="8" id="KW-0175">Coiled coil</keyword>
<dbReference type="PROSITE" id="PS51257">
    <property type="entry name" value="PROKAR_LIPOPROTEIN"/>
    <property type="match status" value="1"/>
</dbReference>
<evidence type="ECO:0000256" key="1">
    <source>
        <dbReference type="ARBA" id="ARBA00004442"/>
    </source>
</evidence>
<feature type="coiled-coil region" evidence="8">
    <location>
        <begin position="191"/>
        <end position="246"/>
    </location>
</feature>
<dbReference type="GO" id="GO:0009279">
    <property type="term" value="C:cell outer membrane"/>
    <property type="evidence" value="ECO:0007669"/>
    <property type="project" value="UniProtKB-SubCell"/>
</dbReference>
<keyword evidence="5" id="KW-0812">Transmembrane</keyword>
<dbReference type="GO" id="GO:0015288">
    <property type="term" value="F:porin activity"/>
    <property type="evidence" value="ECO:0007669"/>
    <property type="project" value="TreeGrafter"/>
</dbReference>
<evidence type="ECO:0000256" key="2">
    <source>
        <dbReference type="ARBA" id="ARBA00007613"/>
    </source>
</evidence>
<comment type="caution">
    <text evidence="9">The sequence shown here is derived from an EMBL/GenBank/DDBJ whole genome shotgun (WGS) entry which is preliminary data.</text>
</comment>
<dbReference type="GO" id="GO:0015562">
    <property type="term" value="F:efflux transmembrane transporter activity"/>
    <property type="evidence" value="ECO:0007669"/>
    <property type="project" value="InterPro"/>
</dbReference>
<gene>
    <name evidence="9" type="ORF">QJ522_09490</name>
</gene>
<dbReference type="Proteomes" id="UP001431776">
    <property type="component" value="Unassembled WGS sequence"/>
</dbReference>
<accession>A0AAW6U0T4</accession>
<keyword evidence="10" id="KW-1185">Reference proteome</keyword>
<comment type="subcellular location">
    <subcellularLocation>
        <location evidence="1">Cell outer membrane</location>
    </subcellularLocation>
</comment>
<dbReference type="AlphaFoldDB" id="A0AAW6U0T4"/>
<evidence type="ECO:0000313" key="10">
    <source>
        <dbReference type="Proteomes" id="UP001431776"/>
    </source>
</evidence>
<dbReference type="RefSeq" id="WP_349244680.1">
    <property type="nucleotide sequence ID" value="NZ_JASCXX010000009.1"/>
</dbReference>
<organism evidence="9 10">
    <name type="scientific">Anaerobaca lacustris</name>
    <dbReference type="NCBI Taxonomy" id="3044600"/>
    <lineage>
        <taxon>Bacteria</taxon>
        <taxon>Pseudomonadati</taxon>
        <taxon>Planctomycetota</taxon>
        <taxon>Phycisphaerae</taxon>
        <taxon>Sedimentisphaerales</taxon>
        <taxon>Anaerobacaceae</taxon>
        <taxon>Anaerobaca</taxon>
    </lineage>
</organism>
<dbReference type="Gene3D" id="1.20.1600.10">
    <property type="entry name" value="Outer membrane efflux proteins (OEP)"/>
    <property type="match status" value="1"/>
</dbReference>